<evidence type="ECO:0000313" key="3">
    <source>
        <dbReference type="Proteomes" id="UP000466535"/>
    </source>
</evidence>
<gene>
    <name evidence="2" type="ORF">GRX03_02425</name>
</gene>
<dbReference type="InterPro" id="IPR017927">
    <property type="entry name" value="FAD-bd_FR_type"/>
</dbReference>
<organism evidence="2 3">
    <name type="scientific">Halovenus carboxidivorans</name>
    <dbReference type="NCBI Taxonomy" id="2692199"/>
    <lineage>
        <taxon>Archaea</taxon>
        <taxon>Methanobacteriati</taxon>
        <taxon>Methanobacteriota</taxon>
        <taxon>Stenosarchaea group</taxon>
        <taxon>Halobacteria</taxon>
        <taxon>Halobacteriales</taxon>
        <taxon>Haloarculaceae</taxon>
        <taxon>Halovenus</taxon>
    </lineage>
</organism>
<protein>
    <submittedName>
        <fullName evidence="2">Oxidoreductase</fullName>
    </submittedName>
</protein>
<dbReference type="Pfam" id="PF00970">
    <property type="entry name" value="FAD_binding_6"/>
    <property type="match status" value="1"/>
</dbReference>
<keyword evidence="3" id="KW-1185">Reference proteome</keyword>
<dbReference type="InterPro" id="IPR008333">
    <property type="entry name" value="Cbr1-like_FAD-bd_dom"/>
</dbReference>
<dbReference type="InterPro" id="IPR017938">
    <property type="entry name" value="Riboflavin_synthase-like_b-brl"/>
</dbReference>
<dbReference type="Proteomes" id="UP000466535">
    <property type="component" value="Unassembled WGS sequence"/>
</dbReference>
<dbReference type="Gene3D" id="3.40.50.80">
    <property type="entry name" value="Nucleotide-binding domain of ferredoxin-NADP reductase (FNR) module"/>
    <property type="match status" value="1"/>
</dbReference>
<dbReference type="PANTHER" id="PTHR47354:SF5">
    <property type="entry name" value="PROTEIN RFBI"/>
    <property type="match status" value="1"/>
</dbReference>
<reference evidence="2 3" key="1">
    <citation type="submission" date="2019-12" db="EMBL/GenBank/DDBJ databases">
        <title>Isolation and characterization of three novel carbon monoxide-oxidizing members of Halobacteria from salione crusts and soils.</title>
        <authorList>
            <person name="Myers M.R."/>
            <person name="King G.M."/>
        </authorList>
    </citation>
    <scope>NUCLEOTIDE SEQUENCE [LARGE SCALE GENOMIC DNA]</scope>
    <source>
        <strain evidence="2 3">WSH3</strain>
    </source>
</reference>
<dbReference type="SUPFAM" id="SSF52343">
    <property type="entry name" value="Ferredoxin reductase-like, C-terminal NADP-linked domain"/>
    <property type="match status" value="1"/>
</dbReference>
<dbReference type="SUPFAM" id="SSF63380">
    <property type="entry name" value="Riboflavin synthase domain-like"/>
    <property type="match status" value="1"/>
</dbReference>
<feature type="domain" description="FAD-binding FR-type" evidence="1">
    <location>
        <begin position="83"/>
        <end position="180"/>
    </location>
</feature>
<name>A0A6B0T573_9EURY</name>
<dbReference type="GO" id="GO:0016491">
    <property type="term" value="F:oxidoreductase activity"/>
    <property type="evidence" value="ECO:0007669"/>
    <property type="project" value="InterPro"/>
</dbReference>
<dbReference type="EMBL" id="WUUT01000001">
    <property type="protein sequence ID" value="MXR50462.1"/>
    <property type="molecule type" value="Genomic_DNA"/>
</dbReference>
<dbReference type="PRINTS" id="PR00410">
    <property type="entry name" value="PHEHYDRXLASE"/>
</dbReference>
<dbReference type="InterPro" id="IPR050415">
    <property type="entry name" value="MRET"/>
</dbReference>
<dbReference type="InterPro" id="IPR039261">
    <property type="entry name" value="FNR_nucleotide-bd"/>
</dbReference>
<dbReference type="OrthoDB" id="35401at2157"/>
<dbReference type="RefSeq" id="WP_159762589.1">
    <property type="nucleotide sequence ID" value="NZ_WUUT01000001.1"/>
</dbReference>
<proteinExistence type="predicted"/>
<evidence type="ECO:0000313" key="2">
    <source>
        <dbReference type="EMBL" id="MXR50462.1"/>
    </source>
</evidence>
<comment type="caution">
    <text evidence="2">The sequence shown here is derived from an EMBL/GenBank/DDBJ whole genome shotgun (WGS) entry which is preliminary data.</text>
</comment>
<dbReference type="Pfam" id="PF00175">
    <property type="entry name" value="NAD_binding_1"/>
    <property type="match status" value="1"/>
</dbReference>
<sequence>MSDAPIRPHVDQHDAIDDLPLITKTAEVTEVERMDRDRRGEVIEAANQHLRDADLARAYGLIDGPEDWEPLADRLAADGHADVARRLSTLMQRYERPKPMLTRARFRADEDVDFVAGQYIGLRYGKTSRAYSIANSPHEDELEICVRRVPDGKLSPKLCDDLSVGEEVTIRGPYGELVLKEHSPRDIVFLATGTGVAPLKGMIDYLFETGRDEYEGEKRDVWLFLGAAWQDDLPYRTAFREYERRHENFHFVPCLSRELSLSEWDGETDYVQHALLKHADDDSVTTALGERLERWLTKEPDSGVDARIDPSNIEVYACGINAMVHSLVRAVERLGVPDLYIESEGFG</sequence>
<dbReference type="AlphaFoldDB" id="A0A6B0T573"/>
<accession>A0A6B0T573</accession>
<evidence type="ECO:0000259" key="1">
    <source>
        <dbReference type="PROSITE" id="PS51384"/>
    </source>
</evidence>
<dbReference type="PANTHER" id="PTHR47354">
    <property type="entry name" value="NADH OXIDOREDUCTASE HCR"/>
    <property type="match status" value="1"/>
</dbReference>
<dbReference type="Gene3D" id="2.40.30.10">
    <property type="entry name" value="Translation factors"/>
    <property type="match status" value="1"/>
</dbReference>
<dbReference type="PROSITE" id="PS51384">
    <property type="entry name" value="FAD_FR"/>
    <property type="match status" value="1"/>
</dbReference>
<dbReference type="InterPro" id="IPR001433">
    <property type="entry name" value="OxRdtase_FAD/NAD-bd"/>
</dbReference>